<feature type="compositionally biased region" description="Polar residues" evidence="2">
    <location>
        <begin position="360"/>
        <end position="369"/>
    </location>
</feature>
<evidence type="ECO:0000256" key="2">
    <source>
        <dbReference type="SAM" id="MobiDB-lite"/>
    </source>
</evidence>
<gene>
    <name evidence="3" type="ORF">ABVK25_009988</name>
</gene>
<feature type="compositionally biased region" description="Basic and acidic residues" evidence="2">
    <location>
        <begin position="612"/>
        <end position="626"/>
    </location>
</feature>
<feature type="compositionally biased region" description="Polar residues" evidence="2">
    <location>
        <begin position="107"/>
        <end position="119"/>
    </location>
</feature>
<organism evidence="3 4">
    <name type="scientific">Lepraria finkii</name>
    <dbReference type="NCBI Taxonomy" id="1340010"/>
    <lineage>
        <taxon>Eukaryota</taxon>
        <taxon>Fungi</taxon>
        <taxon>Dikarya</taxon>
        <taxon>Ascomycota</taxon>
        <taxon>Pezizomycotina</taxon>
        <taxon>Lecanoromycetes</taxon>
        <taxon>OSLEUM clade</taxon>
        <taxon>Lecanoromycetidae</taxon>
        <taxon>Lecanorales</taxon>
        <taxon>Lecanorineae</taxon>
        <taxon>Stereocaulaceae</taxon>
        <taxon>Lepraria</taxon>
    </lineage>
</organism>
<feature type="compositionally biased region" description="Polar residues" evidence="2">
    <location>
        <begin position="385"/>
        <end position="394"/>
    </location>
</feature>
<feature type="compositionally biased region" description="Polar residues" evidence="2">
    <location>
        <begin position="812"/>
        <end position="825"/>
    </location>
</feature>
<feature type="compositionally biased region" description="Polar residues" evidence="2">
    <location>
        <begin position="482"/>
        <end position="505"/>
    </location>
</feature>
<feature type="compositionally biased region" description="Polar residues" evidence="2">
    <location>
        <begin position="1233"/>
        <end position="1246"/>
    </location>
</feature>
<feature type="compositionally biased region" description="Basic and acidic residues" evidence="2">
    <location>
        <begin position="432"/>
        <end position="445"/>
    </location>
</feature>
<feature type="compositionally biased region" description="Polar residues" evidence="2">
    <location>
        <begin position="36"/>
        <end position="52"/>
    </location>
</feature>
<evidence type="ECO:0000313" key="3">
    <source>
        <dbReference type="EMBL" id="KAL2049765.1"/>
    </source>
</evidence>
<feature type="compositionally biased region" description="Polar residues" evidence="2">
    <location>
        <begin position="552"/>
        <end position="561"/>
    </location>
</feature>
<feature type="compositionally biased region" description="Acidic residues" evidence="2">
    <location>
        <begin position="530"/>
        <end position="543"/>
    </location>
</feature>
<feature type="compositionally biased region" description="Pro residues" evidence="2">
    <location>
        <begin position="154"/>
        <end position="169"/>
    </location>
</feature>
<feature type="compositionally biased region" description="Polar residues" evidence="2">
    <location>
        <begin position="401"/>
        <end position="431"/>
    </location>
</feature>
<evidence type="ECO:0000313" key="4">
    <source>
        <dbReference type="Proteomes" id="UP001590951"/>
    </source>
</evidence>
<comment type="caution">
    <text evidence="3">The sequence shown here is derived from an EMBL/GenBank/DDBJ whole genome shotgun (WGS) entry which is preliminary data.</text>
</comment>
<keyword evidence="4" id="KW-1185">Reference proteome</keyword>
<feature type="region of interest" description="Disordered" evidence="2">
    <location>
        <begin position="1158"/>
        <end position="1249"/>
    </location>
</feature>
<name>A0ABR4AWC2_9LECA</name>
<evidence type="ECO:0000256" key="1">
    <source>
        <dbReference type="SAM" id="Coils"/>
    </source>
</evidence>
<feature type="compositionally biased region" description="Basic and acidic residues" evidence="2">
    <location>
        <begin position="654"/>
        <end position="664"/>
    </location>
</feature>
<feature type="coiled-coil region" evidence="1">
    <location>
        <begin position="1391"/>
        <end position="1445"/>
    </location>
</feature>
<feature type="compositionally biased region" description="Polar residues" evidence="2">
    <location>
        <begin position="286"/>
        <end position="301"/>
    </location>
</feature>
<sequence>MMPESKYRAQRSPSPKAAPSVLPPLSKFYYGPAQSWASAENSPSHNGSTWSLNHDPEIPPTLPSRLSPGIPAYTSPQRSNNFAQAEDSSQQEWHSASPLPSAPSPSHFTNMAFSSNSYSFMPGASHPPVNTTWDDEPSITSTKGVNYKHKYAPPRAPEPIPKPPLPPRPNQQLEHHAAHKSKASSRLSATTIDVPLFLQPLAYDPESAPPLPDRPNTPPEDIRTPTSPPQPERIPPPPPRKIPLDYEEDPQPPKVALRRPRFDPEHSYDEGRPPSPQKLRRPRFDPQNSHDTGTGSSQWEGQEQRPKIPTPHFTSFNVESALPPALPSHEPATPSQQVLPQSTTNNHDNDSDRYHAGQHLHQSSISPIGNDTDRRITGSKPWESQAASVPSPEQQHAVLSHNGQSTSTTDLSSNTAGKSTPESQQTSNTSYRESENPVDKSRQPQEGDDSFYWHSGRSSSEADGDHSQVGSPIATPGESIVESRSSATISTTIPSEHQALPTRSTSLSPASGAPYGASALGFGGPSDWEYFGDYEAEEVDDEELYSRPRPQDSANVKNSLTELPGDSLPTDYMQQRNESELRDPGTSSRKTPPLPERSPARQPKASLSQEEAALKARMPDEGDHSIAPRSPSRQSSRKPRIIPSDAGAASDTSPDQRPDLDDVIRAWSEAPYVGKDNRMDGQGNADIDDEPPDVAEASLASTPQERMLGVDVILRDAPSLPKLPASLDYMNPSEEQRQRRSEALLTDADVSSSHKEKKEQLISNSKRTDDLNSLSETPGILLPKDEIYSQERMDSCQIPQSLDASAGDEVSSLHSSHTGPTESDICSTLTERAAVGGELDLRGTRENDMAAGRASEMTLPKISSVLPPQEALQDLAKKTSEEHLPGIQNPTGYIAAPDIVEENLQRTQQRSIREDGPPQVFTESSRRASQEIPHFTQPDTAQEVTQKPSVETLNIASHQPSQEELRDQYQTIPSQKHSNKDLKISHVIENVEEPQPESNAIGEPPRENVTDQSFIPHLSTRGPTPKAEKVVDPYADLDPWGKASLNRFAAMLREEARAESNRDKLNIFNVFTSRESRLRVILYGTDDDLIVLQKPAEQKLEAKPTPEKTGFVKQAVQRANTINLQRSLKALPALPTNRESVVGLPGNALAPLVIQDTSNSKAKNGTPQPSADDSPSDGVQYSPGGRPIISRPRRMSVESGIASTLHTRSSSLRDKTVDSPSSDAPIALGTEGTGESSKPSIRSTGGRSEVKNYLANRKSVCRPYATLTQGSLESGSNFGREPDLKLDSNVNAPIAAPTSQYNPDNQIKGHRASDMTIKQKSTGAEPVPALTDLRRFVKADFDPLVLVLPESDATVHEFTRLEDLRNIIDAVPDDFSFIHQSVVAWDAKAKKQREENDRQRHARQVESEQRIDSLFDDHEIGYGDISELEAEFKQSEAARRADEDRSEYQTFVADVFNIVWTRLHYELDQLVPHYEQYSKLMNDTLAGKEMFEVSDDALALAPTMSAFLGLHQKLEIRHQKAFEAVLERDRRLKKTEISPWYTLSNIAKVKQLEKQFEDAEKKAIIEYCQQRDTRANRLMDVLDQNTLRGVGATQVYMESFMKAVLRISAGRVLASVSGSNEPTAGLEEVEKAKAITGLLATSSEQIVQTFHVADMLLNSADYELSLAKAKVSKADMATLAKLKEERMKEDQKLMRDLEHRLALIREDYRRTNDEIVKLMLFLGVQNGRADRTPVQAGPADPGYEKRIQKALEEAKKRNASKESCG</sequence>
<keyword evidence="1" id="KW-0175">Coiled coil</keyword>
<proteinExistence type="predicted"/>
<accession>A0ABR4AWC2</accession>
<feature type="compositionally biased region" description="Pro residues" evidence="2">
    <location>
        <begin position="226"/>
        <end position="241"/>
    </location>
</feature>
<feature type="compositionally biased region" description="Polar residues" evidence="2">
    <location>
        <begin position="333"/>
        <end position="346"/>
    </location>
</feature>
<reference evidence="3 4" key="1">
    <citation type="submission" date="2024-09" db="EMBL/GenBank/DDBJ databases">
        <title>Rethinking Asexuality: The Enigmatic Case of Functional Sexual Genes in Lepraria (Stereocaulaceae).</title>
        <authorList>
            <person name="Doellman M."/>
            <person name="Sun Y."/>
            <person name="Barcenas-Pena A."/>
            <person name="Lumbsch H.T."/>
            <person name="Grewe F."/>
        </authorList>
    </citation>
    <scope>NUCLEOTIDE SEQUENCE [LARGE SCALE GENOMIC DNA]</scope>
    <source>
        <strain evidence="3 4">Grewe 0041</strain>
    </source>
</reference>
<protein>
    <submittedName>
        <fullName evidence="3">Uncharacterized protein</fullName>
    </submittedName>
</protein>
<feature type="compositionally biased region" description="Polar residues" evidence="2">
    <location>
        <begin position="1201"/>
        <end position="1210"/>
    </location>
</feature>
<feature type="region of interest" description="Disordered" evidence="2">
    <location>
        <begin position="36"/>
        <end position="187"/>
    </location>
</feature>
<feature type="compositionally biased region" description="Basic and acidic residues" evidence="2">
    <location>
        <begin position="260"/>
        <end position="272"/>
    </location>
</feature>
<feature type="region of interest" description="Disordered" evidence="2">
    <location>
        <begin position="200"/>
        <end position="825"/>
    </location>
</feature>
<feature type="region of interest" description="Disordered" evidence="2">
    <location>
        <begin position="906"/>
        <end position="945"/>
    </location>
</feature>
<feature type="region of interest" description="Disordered" evidence="2">
    <location>
        <begin position="1"/>
        <end position="23"/>
    </location>
</feature>
<feature type="compositionally biased region" description="Pro residues" evidence="2">
    <location>
        <begin position="207"/>
        <end position="218"/>
    </location>
</feature>
<feature type="compositionally biased region" description="Basic and acidic residues" evidence="2">
    <location>
        <begin position="752"/>
        <end position="770"/>
    </location>
</feature>
<feature type="compositionally biased region" description="Low complexity" evidence="2">
    <location>
        <begin position="506"/>
        <end position="520"/>
    </location>
</feature>
<feature type="compositionally biased region" description="Polar residues" evidence="2">
    <location>
        <begin position="1158"/>
        <end position="1179"/>
    </location>
</feature>
<feature type="coiled-coil region" evidence="1">
    <location>
        <begin position="1680"/>
        <end position="1714"/>
    </location>
</feature>
<feature type="compositionally biased region" description="Polar residues" evidence="2">
    <location>
        <begin position="128"/>
        <end position="144"/>
    </location>
</feature>
<dbReference type="Proteomes" id="UP001590951">
    <property type="component" value="Unassembled WGS sequence"/>
</dbReference>
<feature type="compositionally biased region" description="Polar residues" evidence="2">
    <location>
        <begin position="74"/>
        <end position="94"/>
    </location>
</feature>
<dbReference type="EMBL" id="JBHFEH010000058">
    <property type="protein sequence ID" value="KAL2049765.1"/>
    <property type="molecule type" value="Genomic_DNA"/>
</dbReference>
<feature type="compositionally biased region" description="Basic and acidic residues" evidence="2">
    <location>
        <begin position="783"/>
        <end position="794"/>
    </location>
</feature>